<dbReference type="InterPro" id="IPR051055">
    <property type="entry name" value="PIF1_helicase"/>
</dbReference>
<keyword evidence="2" id="KW-1185">Reference proteome</keyword>
<proteinExistence type="predicted"/>
<comment type="caution">
    <text evidence="1">The sequence shown here is derived from an EMBL/GenBank/DDBJ whole genome shotgun (WGS) entry which is preliminary data.</text>
</comment>
<protein>
    <submittedName>
        <fullName evidence="1">8927_t:CDS:1</fullName>
    </submittedName>
</protein>
<evidence type="ECO:0000313" key="1">
    <source>
        <dbReference type="EMBL" id="CAG8744429.1"/>
    </source>
</evidence>
<dbReference type="PANTHER" id="PTHR47642">
    <property type="entry name" value="ATP-DEPENDENT DNA HELICASE"/>
    <property type="match status" value="1"/>
</dbReference>
<reference evidence="1" key="1">
    <citation type="submission" date="2021-06" db="EMBL/GenBank/DDBJ databases">
        <authorList>
            <person name="Kallberg Y."/>
            <person name="Tangrot J."/>
            <person name="Rosling A."/>
        </authorList>
    </citation>
    <scope>NUCLEOTIDE SEQUENCE</scope>
    <source>
        <strain evidence="1">FL966</strain>
    </source>
</reference>
<dbReference type="InterPro" id="IPR027417">
    <property type="entry name" value="P-loop_NTPase"/>
</dbReference>
<accession>A0A9N9IPD4</accession>
<dbReference type="EMBL" id="CAJVQA010016672">
    <property type="protein sequence ID" value="CAG8744429.1"/>
    <property type="molecule type" value="Genomic_DNA"/>
</dbReference>
<sequence>MNRLPEKLTLQERETFSNATYILPMWDAVNKINTEKLKSLNQPIAKICAVHSNNHEAPKAESDIAKGLEAELLLAIGACMMLTTNIWTFAGLVNGAIGRIMDIIYEEGHGPTLLPNAVLVTFDDYHGPTITTPEGVQVVLITAIKRTWNGKFSICSHFQIPLILAWAITVHKF</sequence>
<dbReference type="OrthoDB" id="2394337at2759"/>
<name>A0A9N9IPD4_9GLOM</name>
<organism evidence="1 2">
    <name type="scientific">Cetraspora pellucida</name>
    <dbReference type="NCBI Taxonomy" id="1433469"/>
    <lineage>
        <taxon>Eukaryota</taxon>
        <taxon>Fungi</taxon>
        <taxon>Fungi incertae sedis</taxon>
        <taxon>Mucoromycota</taxon>
        <taxon>Glomeromycotina</taxon>
        <taxon>Glomeromycetes</taxon>
        <taxon>Diversisporales</taxon>
        <taxon>Gigasporaceae</taxon>
        <taxon>Cetraspora</taxon>
    </lineage>
</organism>
<dbReference type="AlphaFoldDB" id="A0A9N9IPD4"/>
<evidence type="ECO:0000313" key="2">
    <source>
        <dbReference type="Proteomes" id="UP000789759"/>
    </source>
</evidence>
<dbReference type="SUPFAM" id="SSF52540">
    <property type="entry name" value="P-loop containing nucleoside triphosphate hydrolases"/>
    <property type="match status" value="1"/>
</dbReference>
<dbReference type="Proteomes" id="UP000789759">
    <property type="component" value="Unassembled WGS sequence"/>
</dbReference>
<gene>
    <name evidence="1" type="ORF">CPELLU_LOCUS14283</name>
</gene>